<dbReference type="Gene3D" id="6.10.340.10">
    <property type="match status" value="1"/>
</dbReference>
<dbReference type="PANTHER" id="PTHR43531:SF11">
    <property type="entry name" value="METHYL-ACCEPTING CHEMOTAXIS PROTEIN 3"/>
    <property type="match status" value="1"/>
</dbReference>
<evidence type="ECO:0000313" key="7">
    <source>
        <dbReference type="EMBL" id="MFD1745661.1"/>
    </source>
</evidence>
<proteinExistence type="inferred from homology"/>
<dbReference type="SUPFAM" id="SSF58104">
    <property type="entry name" value="Methyl-accepting chemotaxis protein (MCP) signaling domain"/>
    <property type="match status" value="1"/>
</dbReference>
<dbReference type="InterPro" id="IPR003660">
    <property type="entry name" value="HAMP_dom"/>
</dbReference>
<dbReference type="InterPro" id="IPR051310">
    <property type="entry name" value="MCP_chemotaxis"/>
</dbReference>
<dbReference type="PROSITE" id="PS50111">
    <property type="entry name" value="CHEMOTAXIS_TRANSDUC_2"/>
    <property type="match status" value="1"/>
</dbReference>
<feature type="transmembrane region" description="Helical" evidence="4">
    <location>
        <begin position="45"/>
        <end position="65"/>
    </location>
</feature>
<dbReference type="PROSITE" id="PS50885">
    <property type="entry name" value="HAMP"/>
    <property type="match status" value="2"/>
</dbReference>
<dbReference type="CDD" id="cd11386">
    <property type="entry name" value="MCP_signal"/>
    <property type="match status" value="1"/>
</dbReference>
<keyword evidence="8" id="KW-1185">Reference proteome</keyword>
<dbReference type="Pfam" id="PF00015">
    <property type="entry name" value="MCPsignal"/>
    <property type="match status" value="1"/>
</dbReference>
<evidence type="ECO:0000256" key="4">
    <source>
        <dbReference type="SAM" id="Phobius"/>
    </source>
</evidence>
<evidence type="ECO:0000259" key="6">
    <source>
        <dbReference type="PROSITE" id="PS50885"/>
    </source>
</evidence>
<comment type="caution">
    <text evidence="7">The sequence shown here is derived from an EMBL/GenBank/DDBJ whole genome shotgun (WGS) entry which is preliminary data.</text>
</comment>
<keyword evidence="1" id="KW-0145">Chemotaxis</keyword>
<dbReference type="InterPro" id="IPR004089">
    <property type="entry name" value="MCPsignal_dom"/>
</dbReference>
<feature type="domain" description="HAMP" evidence="6">
    <location>
        <begin position="474"/>
        <end position="527"/>
    </location>
</feature>
<dbReference type="SMART" id="SM00304">
    <property type="entry name" value="HAMP"/>
    <property type="match status" value="2"/>
</dbReference>
<keyword evidence="3" id="KW-0807">Transducer</keyword>
<gene>
    <name evidence="7" type="ORF">ACFSE1_09335</name>
</gene>
<feature type="domain" description="Methyl-accepting transducer" evidence="5">
    <location>
        <begin position="612"/>
        <end position="841"/>
    </location>
</feature>
<comment type="similarity">
    <text evidence="2">Belongs to the methyl-accepting chemotaxis (MCP) protein family.</text>
</comment>
<dbReference type="CDD" id="cd06225">
    <property type="entry name" value="HAMP"/>
    <property type="match status" value="1"/>
</dbReference>
<dbReference type="SMART" id="SM00283">
    <property type="entry name" value="MA"/>
    <property type="match status" value="1"/>
</dbReference>
<dbReference type="Gene3D" id="1.10.287.950">
    <property type="entry name" value="Methyl-accepting chemotaxis protein"/>
    <property type="match status" value="1"/>
</dbReference>
<keyword evidence="4" id="KW-0472">Membrane</keyword>
<dbReference type="Proteomes" id="UP001597322">
    <property type="component" value="Unassembled WGS sequence"/>
</dbReference>
<dbReference type="SUPFAM" id="SSF158472">
    <property type="entry name" value="HAMP domain-like"/>
    <property type="match status" value="1"/>
</dbReference>
<reference evidence="8" key="1">
    <citation type="journal article" date="2019" name="Int. J. Syst. Evol. Microbiol.">
        <title>The Global Catalogue of Microorganisms (GCM) 10K type strain sequencing project: providing services to taxonomists for standard genome sequencing and annotation.</title>
        <authorList>
            <consortium name="The Broad Institute Genomics Platform"/>
            <consortium name="The Broad Institute Genome Sequencing Center for Infectious Disease"/>
            <person name="Wu L."/>
            <person name="Ma J."/>
        </authorList>
    </citation>
    <scope>NUCLEOTIDE SEQUENCE [LARGE SCALE GENOMIC DNA]</scope>
    <source>
        <strain evidence="8">CG52</strain>
    </source>
</reference>
<dbReference type="EMBL" id="JBHUEQ010000015">
    <property type="protein sequence ID" value="MFD1745661.1"/>
    <property type="molecule type" value="Genomic_DNA"/>
</dbReference>
<sequence>MSQAIITYILTSLCINIAQSFVSLGKFLGMGVERLLQNFRIVTKFLFFLAPLIIIIAGVGLIGFLTANKLNSHMTITRQTIENLSDFQNLRSAVLSFTEERDQASHQFLSKRIDEQQAGIRKLEAMLSSPDQQQQVTQVVQLADLLRNSLKQMWAAETLRLEADKKIEEAMDDLQGQSKTARDQLDVIVNAATQKQNFVKMLMFDASAFQKVSARLEKLAKLANAQMDASELAKALALAIPQLKKDYFAAKEIASPDGLKQLSPLEPHIATIEAMVVDSAKVTPAAYSAVEDALARIEANLNSKALSNSQKAADRYVSIAAEINEMNSLAGIVDSTFKALDESRIKVGDLRRRLDETSRNAVISELDMFASNAAKLATVGAKYAALGNLQQKSKPSLDSIRDATASLISAGADWDTQSAATQQLIATASKSLESFVGNTQEIGTQDSEQSGNVSLIAMIAGTLLALIGGIMLIETLRRPINNVTEITTSLSMGNLNVAIEGHERRDEIGRMIRSVIVFRDNALARIRLEEEAEQSRAREAEMQTRRATERARIEAEQREALDALSEMLAKIANGNLQEAMREDLTENYVGMAQTFNRAIEALRATLVDVRLATNEITAGTFNLASSADDLAQRTEKQAAALEDSARSMNKLTTMVHSSAENARKTSDYVEEATIYADRSAEVVSKAVSAMDQINKSSQKIGSIVGVIDEIAFQTNLLALNAGVEAARAGEAGKGFAVVAQEVRELAMRCASAAREINDLISESSAQVNTGVSLVQETGTALGVIHEKIASIHELVSAISRSTSEQSSSLESINTAVNGVAQITQANAAMVEENTAEIHRLRYQVERLNLKIDSFKIGREIPTAQQMRTAVNNAA</sequence>
<keyword evidence="4" id="KW-1133">Transmembrane helix</keyword>
<accession>A0ABW4M606</accession>
<protein>
    <submittedName>
        <fullName evidence="7">Methyl-accepting chemotaxis protein</fullName>
    </submittedName>
</protein>
<evidence type="ECO:0000313" key="8">
    <source>
        <dbReference type="Proteomes" id="UP001597322"/>
    </source>
</evidence>
<evidence type="ECO:0000256" key="1">
    <source>
        <dbReference type="ARBA" id="ARBA00022500"/>
    </source>
</evidence>
<keyword evidence="4" id="KW-0812">Transmembrane</keyword>
<evidence type="ECO:0000259" key="5">
    <source>
        <dbReference type="PROSITE" id="PS50111"/>
    </source>
</evidence>
<name>A0ABW4M606_9HYPH</name>
<evidence type="ECO:0000256" key="3">
    <source>
        <dbReference type="PROSITE-ProRule" id="PRU00284"/>
    </source>
</evidence>
<feature type="domain" description="HAMP" evidence="6">
    <location>
        <begin position="555"/>
        <end position="607"/>
    </location>
</feature>
<dbReference type="RefSeq" id="WP_377399745.1">
    <property type="nucleotide sequence ID" value="NZ_JBHUEQ010000015.1"/>
</dbReference>
<dbReference type="PANTHER" id="PTHR43531">
    <property type="entry name" value="PROTEIN ICFG"/>
    <property type="match status" value="1"/>
</dbReference>
<evidence type="ECO:0000256" key="2">
    <source>
        <dbReference type="ARBA" id="ARBA00029447"/>
    </source>
</evidence>
<dbReference type="Pfam" id="PF00672">
    <property type="entry name" value="HAMP"/>
    <property type="match status" value="1"/>
</dbReference>
<feature type="transmembrane region" description="Helical" evidence="4">
    <location>
        <begin position="6"/>
        <end position="24"/>
    </location>
</feature>
<organism evidence="7 8">
    <name type="scientific">Rhizobium helianthi</name>
    <dbReference type="NCBI Taxonomy" id="1132695"/>
    <lineage>
        <taxon>Bacteria</taxon>
        <taxon>Pseudomonadati</taxon>
        <taxon>Pseudomonadota</taxon>
        <taxon>Alphaproteobacteria</taxon>
        <taxon>Hyphomicrobiales</taxon>
        <taxon>Rhizobiaceae</taxon>
        <taxon>Rhizobium/Agrobacterium group</taxon>
        <taxon>Rhizobium</taxon>
    </lineage>
</organism>